<dbReference type="Proteomes" id="UP000030016">
    <property type="component" value="Unassembled WGS sequence"/>
</dbReference>
<gene>
    <name evidence="1" type="ORF">Z969_03930</name>
</gene>
<protein>
    <submittedName>
        <fullName evidence="1">Uncharacterized protein</fullName>
    </submittedName>
</protein>
<dbReference type="RefSeq" id="WP_039249242.1">
    <property type="nucleotide sequence ID" value="NZ_JDRX01000006.1"/>
</dbReference>
<evidence type="ECO:0000313" key="2">
    <source>
        <dbReference type="Proteomes" id="UP000030016"/>
    </source>
</evidence>
<evidence type="ECO:0000313" key="1">
    <source>
        <dbReference type="EMBL" id="KGN02647.1"/>
    </source>
</evidence>
<comment type="caution">
    <text evidence="1">The sequence shown here is derived from an EMBL/GenBank/DDBJ whole genome shotgun (WGS) entry which is preliminary data.</text>
</comment>
<dbReference type="AlphaFoldDB" id="A0AA88ZS86"/>
<name>A0AA88ZS86_CLONO</name>
<reference evidence="1 2" key="1">
    <citation type="submission" date="2014-01" db="EMBL/GenBank/DDBJ databases">
        <title>Plasmidome dynamics in the species complex Clostridium novyi sensu lato converts strains of independent lineages into distinctly different pathogens.</title>
        <authorList>
            <person name="Skarin H."/>
            <person name="Segerman B."/>
        </authorList>
    </citation>
    <scope>NUCLEOTIDE SEQUENCE [LARGE SCALE GENOMIC DNA]</scope>
    <source>
        <strain evidence="1 2">4570</strain>
    </source>
</reference>
<accession>A0AA88ZS86</accession>
<sequence>MATEEELFVKLLNNEEADKVLKMLNENIKSNNINLKRMRLKKIFRTGSSNMTKKKINPFDFVLRKCSKPIFKKFNDMELFKVFC</sequence>
<organism evidence="1 2">
    <name type="scientific">Clostridium novyi A str. 4570</name>
    <dbReference type="NCBI Taxonomy" id="1444290"/>
    <lineage>
        <taxon>Bacteria</taxon>
        <taxon>Bacillati</taxon>
        <taxon>Bacillota</taxon>
        <taxon>Clostridia</taxon>
        <taxon>Eubacteriales</taxon>
        <taxon>Clostridiaceae</taxon>
        <taxon>Clostridium</taxon>
    </lineage>
</organism>
<dbReference type="EMBL" id="JDRX01000006">
    <property type="protein sequence ID" value="KGN02647.1"/>
    <property type="molecule type" value="Genomic_DNA"/>
</dbReference>
<proteinExistence type="predicted"/>